<sequence length="198" mass="23139">MEEQLLIYQLKQGKEAAYKLLYEKHYAVLCHLAREWVGDDYTAESLVGDVIFHLWEIRESLEIRVSLRSYLLQAVRNRCLDYLASRRERTEIAFSALEGEGDGKQPLTERYIQLDDYPLGRLLERELEQEIRRSIAALPAECRQVFLKSRFERKKYEEIAAELGISVNTVKYHIKNALARLHDSLGKYLTCLLAVFLV</sequence>
<reference evidence="7" key="1">
    <citation type="journal article" date="2021" name="PeerJ">
        <title>Extensive microbial diversity within the chicken gut microbiome revealed by metagenomics and culture.</title>
        <authorList>
            <person name="Gilroy R."/>
            <person name="Ravi A."/>
            <person name="Getino M."/>
            <person name="Pursley I."/>
            <person name="Horton D.L."/>
            <person name="Alikhan N.F."/>
            <person name="Baker D."/>
            <person name="Gharbi K."/>
            <person name="Hall N."/>
            <person name="Watson M."/>
            <person name="Adriaenssens E.M."/>
            <person name="Foster-Nyarko E."/>
            <person name="Jarju S."/>
            <person name="Secka A."/>
            <person name="Antonio M."/>
            <person name="Oren A."/>
            <person name="Chaudhuri R.R."/>
            <person name="La Ragione R."/>
            <person name="Hildebrand F."/>
            <person name="Pallen M.J."/>
        </authorList>
    </citation>
    <scope>NUCLEOTIDE SEQUENCE</scope>
    <source>
        <strain evidence="7">Gambia2-208</strain>
    </source>
</reference>
<dbReference type="InterPro" id="IPR014284">
    <property type="entry name" value="RNA_pol_sigma-70_dom"/>
</dbReference>
<dbReference type="NCBIfam" id="TIGR02937">
    <property type="entry name" value="sigma70-ECF"/>
    <property type="match status" value="1"/>
</dbReference>
<dbReference type="InterPro" id="IPR007627">
    <property type="entry name" value="RNA_pol_sigma70_r2"/>
</dbReference>
<dbReference type="SUPFAM" id="SSF88659">
    <property type="entry name" value="Sigma3 and sigma4 domains of RNA polymerase sigma factors"/>
    <property type="match status" value="1"/>
</dbReference>
<organism evidence="7 8">
    <name type="scientific">Candidatus Bacteroides pullicola</name>
    <dbReference type="NCBI Taxonomy" id="2838475"/>
    <lineage>
        <taxon>Bacteria</taxon>
        <taxon>Pseudomonadati</taxon>
        <taxon>Bacteroidota</taxon>
        <taxon>Bacteroidia</taxon>
        <taxon>Bacteroidales</taxon>
        <taxon>Bacteroidaceae</taxon>
        <taxon>Bacteroides</taxon>
    </lineage>
</organism>
<dbReference type="InterPro" id="IPR036388">
    <property type="entry name" value="WH-like_DNA-bd_sf"/>
</dbReference>
<dbReference type="Pfam" id="PF08281">
    <property type="entry name" value="Sigma70_r4_2"/>
    <property type="match status" value="1"/>
</dbReference>
<dbReference type="GO" id="GO:0006352">
    <property type="term" value="P:DNA-templated transcription initiation"/>
    <property type="evidence" value="ECO:0007669"/>
    <property type="project" value="InterPro"/>
</dbReference>
<dbReference type="InterPro" id="IPR039425">
    <property type="entry name" value="RNA_pol_sigma-70-like"/>
</dbReference>
<comment type="caution">
    <text evidence="7">The sequence shown here is derived from an EMBL/GenBank/DDBJ whole genome shotgun (WGS) entry which is preliminary data.</text>
</comment>
<keyword evidence="4" id="KW-0804">Transcription</keyword>
<keyword evidence="3" id="KW-0731">Sigma factor</keyword>
<dbReference type="InterPro" id="IPR013325">
    <property type="entry name" value="RNA_pol_sigma_r2"/>
</dbReference>
<protein>
    <submittedName>
        <fullName evidence="7">RNA polymerase sigma-70 factor</fullName>
    </submittedName>
</protein>
<dbReference type="NCBIfam" id="TIGR02985">
    <property type="entry name" value="Sig70_bacteroi1"/>
    <property type="match status" value="1"/>
</dbReference>
<evidence type="ECO:0000313" key="7">
    <source>
        <dbReference type="EMBL" id="HIY87296.1"/>
    </source>
</evidence>
<evidence type="ECO:0000256" key="1">
    <source>
        <dbReference type="ARBA" id="ARBA00010641"/>
    </source>
</evidence>
<dbReference type="GO" id="GO:0003677">
    <property type="term" value="F:DNA binding"/>
    <property type="evidence" value="ECO:0007669"/>
    <property type="project" value="InterPro"/>
</dbReference>
<accession>A0A9D2CKP4</accession>
<dbReference type="InterPro" id="IPR013249">
    <property type="entry name" value="RNA_pol_sigma70_r4_t2"/>
</dbReference>
<name>A0A9D2CKP4_9BACE</name>
<dbReference type="InterPro" id="IPR013324">
    <property type="entry name" value="RNA_pol_sigma_r3/r4-like"/>
</dbReference>
<feature type="domain" description="RNA polymerase sigma factor 70 region 4 type 2" evidence="6">
    <location>
        <begin position="129"/>
        <end position="181"/>
    </location>
</feature>
<reference evidence="7" key="2">
    <citation type="submission" date="2021-04" db="EMBL/GenBank/DDBJ databases">
        <authorList>
            <person name="Gilroy R."/>
        </authorList>
    </citation>
    <scope>NUCLEOTIDE SEQUENCE</scope>
    <source>
        <strain evidence="7">Gambia2-208</strain>
    </source>
</reference>
<evidence type="ECO:0000256" key="2">
    <source>
        <dbReference type="ARBA" id="ARBA00023015"/>
    </source>
</evidence>
<evidence type="ECO:0000259" key="6">
    <source>
        <dbReference type="Pfam" id="PF08281"/>
    </source>
</evidence>
<dbReference type="PANTHER" id="PTHR43133">
    <property type="entry name" value="RNA POLYMERASE ECF-TYPE SIGMA FACTO"/>
    <property type="match status" value="1"/>
</dbReference>
<evidence type="ECO:0000256" key="3">
    <source>
        <dbReference type="ARBA" id="ARBA00023082"/>
    </source>
</evidence>
<evidence type="ECO:0000313" key="8">
    <source>
        <dbReference type="Proteomes" id="UP000886851"/>
    </source>
</evidence>
<evidence type="ECO:0000256" key="4">
    <source>
        <dbReference type="ARBA" id="ARBA00023163"/>
    </source>
</evidence>
<dbReference type="EMBL" id="DXCV01000012">
    <property type="protein sequence ID" value="HIY87296.1"/>
    <property type="molecule type" value="Genomic_DNA"/>
</dbReference>
<dbReference type="Gene3D" id="1.10.1740.10">
    <property type="match status" value="1"/>
</dbReference>
<dbReference type="Gene3D" id="1.10.10.10">
    <property type="entry name" value="Winged helix-like DNA-binding domain superfamily/Winged helix DNA-binding domain"/>
    <property type="match status" value="1"/>
</dbReference>
<dbReference type="Pfam" id="PF04542">
    <property type="entry name" value="Sigma70_r2"/>
    <property type="match status" value="1"/>
</dbReference>
<comment type="similarity">
    <text evidence="1">Belongs to the sigma-70 factor family. ECF subfamily.</text>
</comment>
<feature type="domain" description="RNA polymerase sigma-70 region 2" evidence="5">
    <location>
        <begin position="21"/>
        <end position="87"/>
    </location>
</feature>
<proteinExistence type="inferred from homology"/>
<dbReference type="InterPro" id="IPR014327">
    <property type="entry name" value="RNA_pol_sigma70_bacteroid"/>
</dbReference>
<dbReference type="AlphaFoldDB" id="A0A9D2CKP4"/>
<keyword evidence="2" id="KW-0805">Transcription regulation</keyword>
<dbReference type="GO" id="GO:0016987">
    <property type="term" value="F:sigma factor activity"/>
    <property type="evidence" value="ECO:0007669"/>
    <property type="project" value="UniProtKB-KW"/>
</dbReference>
<gene>
    <name evidence="7" type="ORF">H9824_01160</name>
</gene>
<evidence type="ECO:0000259" key="5">
    <source>
        <dbReference type="Pfam" id="PF04542"/>
    </source>
</evidence>
<dbReference type="SUPFAM" id="SSF88946">
    <property type="entry name" value="Sigma2 domain of RNA polymerase sigma factors"/>
    <property type="match status" value="1"/>
</dbReference>
<dbReference type="Proteomes" id="UP000886851">
    <property type="component" value="Unassembled WGS sequence"/>
</dbReference>
<dbReference type="PANTHER" id="PTHR43133:SF46">
    <property type="entry name" value="RNA POLYMERASE SIGMA-70 FACTOR ECF SUBFAMILY"/>
    <property type="match status" value="1"/>
</dbReference>